<evidence type="ECO:0008006" key="3">
    <source>
        <dbReference type="Google" id="ProtNLM"/>
    </source>
</evidence>
<dbReference type="RefSeq" id="WP_313793641.1">
    <property type="nucleotide sequence ID" value="NZ_CP102453.1"/>
</dbReference>
<name>A0ABY5P6V4_9LACT</name>
<sequence>MFATNYQKFNRGRLKRFLVILLSLLSISIISLDPFATVNAQNSNYPYAVPSLNGTVTFEFWGNQVPLSISLSVSETDPTVGTLTYQDHSQAFSRYIYQVDINSVETTPIQLTNYLGETRTINANTQLTLQVSTNQIAIPTSYLFVNSNGGLSLATTVPSYLTQTISSDQYFELTQMDGPIVTEDFDTSYAVAQSDWTNDFYFDHVNMPTKISVYYNDQTENQGTVTFESGQQTVTYQAVFETIPQVNFRMESTLSGVEPIRYIKANTRIRLSQPSNQSLPAELGDDLYLFYNKKGGISLATTRFTSNGLGTEYDLKAEAVAK</sequence>
<keyword evidence="2" id="KW-1185">Reference proteome</keyword>
<gene>
    <name evidence="1" type="ORF">NRE15_00260</name>
</gene>
<evidence type="ECO:0000313" key="1">
    <source>
        <dbReference type="EMBL" id="UUX34138.1"/>
    </source>
</evidence>
<dbReference type="Proteomes" id="UP001315967">
    <property type="component" value="Chromosome"/>
</dbReference>
<evidence type="ECO:0000313" key="2">
    <source>
        <dbReference type="Proteomes" id="UP001315967"/>
    </source>
</evidence>
<accession>A0ABY5P6V4</accession>
<reference evidence="1 2" key="1">
    <citation type="submission" date="2022-08" db="EMBL/GenBank/DDBJ databases">
        <title>Aerococcaceae sp. nov isolated from spoiled eye mask.</title>
        <authorList>
            <person name="Zhou G."/>
            <person name="Xie X.-B."/>
            <person name="Shi Q.-S."/>
            <person name="Wang Y.-S."/>
            <person name="Wen X."/>
            <person name="Peng H."/>
            <person name="Yang X.-J."/>
            <person name="Tao H.-B."/>
            <person name="Huang X.-M."/>
        </authorList>
    </citation>
    <scope>NUCLEOTIDE SEQUENCE [LARGE SCALE GENOMIC DNA]</scope>
    <source>
        <strain evidence="2">DM20194951</strain>
    </source>
</reference>
<proteinExistence type="predicted"/>
<protein>
    <recommendedName>
        <fullName evidence="3">MucBP domain-containing protein</fullName>
    </recommendedName>
</protein>
<dbReference type="EMBL" id="CP102453">
    <property type="protein sequence ID" value="UUX34138.1"/>
    <property type="molecule type" value="Genomic_DNA"/>
</dbReference>
<organism evidence="1 2">
    <name type="scientific">Fundicoccus culcitae</name>
    <dbReference type="NCBI Taxonomy" id="2969821"/>
    <lineage>
        <taxon>Bacteria</taxon>
        <taxon>Bacillati</taxon>
        <taxon>Bacillota</taxon>
        <taxon>Bacilli</taxon>
        <taxon>Lactobacillales</taxon>
        <taxon>Aerococcaceae</taxon>
        <taxon>Fundicoccus</taxon>
    </lineage>
</organism>